<dbReference type="Pfam" id="PF13384">
    <property type="entry name" value="HTH_23"/>
    <property type="match status" value="1"/>
</dbReference>
<proteinExistence type="predicted"/>
<reference evidence="2 3" key="1">
    <citation type="submission" date="2020-08" db="EMBL/GenBank/DDBJ databases">
        <title>Genomic Encyclopedia of Type Strains, Phase III (KMG-III): the genomes of soil and plant-associated and newly described type strains.</title>
        <authorList>
            <person name="Whitman W."/>
        </authorList>
    </citation>
    <scope>NUCLEOTIDE SEQUENCE [LARGE SCALE GENOMIC DNA]</scope>
    <source>
        <strain evidence="2 3">CECT 3303</strain>
    </source>
</reference>
<organism evidence="2 3">
    <name type="scientific">Planomonospora venezuelensis</name>
    <dbReference type="NCBI Taxonomy" id="1999"/>
    <lineage>
        <taxon>Bacteria</taxon>
        <taxon>Bacillati</taxon>
        <taxon>Actinomycetota</taxon>
        <taxon>Actinomycetes</taxon>
        <taxon>Streptosporangiales</taxon>
        <taxon>Streptosporangiaceae</taxon>
        <taxon>Planomonospora</taxon>
    </lineage>
</organism>
<dbReference type="SUPFAM" id="SSF46689">
    <property type="entry name" value="Homeodomain-like"/>
    <property type="match status" value="1"/>
</dbReference>
<dbReference type="Gene3D" id="3.30.420.10">
    <property type="entry name" value="Ribonuclease H-like superfamily/Ribonuclease H"/>
    <property type="match status" value="1"/>
</dbReference>
<dbReference type="Proteomes" id="UP000562352">
    <property type="component" value="Unassembled WGS sequence"/>
</dbReference>
<evidence type="ECO:0000259" key="1">
    <source>
        <dbReference type="Pfam" id="PF13592"/>
    </source>
</evidence>
<evidence type="ECO:0000313" key="3">
    <source>
        <dbReference type="Proteomes" id="UP000562352"/>
    </source>
</evidence>
<protein>
    <submittedName>
        <fullName evidence="2">Transposase</fullName>
    </submittedName>
</protein>
<gene>
    <name evidence="2" type="ORF">FHS22_003748</name>
</gene>
<evidence type="ECO:0000313" key="2">
    <source>
        <dbReference type="EMBL" id="MBB5964464.1"/>
    </source>
</evidence>
<keyword evidence="3" id="KW-1185">Reference proteome</keyword>
<accession>A0A841D7J9</accession>
<dbReference type="Pfam" id="PF13592">
    <property type="entry name" value="HTH_33"/>
    <property type="match status" value="1"/>
</dbReference>
<sequence length="230" mass="26067">MRYPDRSGGLSAPERDRREALRFRAADMFAGKIPPPRVARLLGVTRKSVYEWHALWKHGGTAALASKGAAGSGCKLTEERLDRLEVFLEQGARAHGWDEQRWTSARVAVLIAARFHRTYTPRGVAYLLQRLGWSFQVPAHRAARRDEEIVTWIDAQDDWLLVYRLPPYAPDLNPAEGIWSNLRTRLLNFTVNGIDQLTALIRSRLKPLQYRPDLLDGFIAETGLVLSDPA</sequence>
<dbReference type="GO" id="GO:0003676">
    <property type="term" value="F:nucleic acid binding"/>
    <property type="evidence" value="ECO:0007669"/>
    <property type="project" value="InterPro"/>
</dbReference>
<dbReference type="AlphaFoldDB" id="A0A841D7J9"/>
<dbReference type="InterPro" id="IPR009057">
    <property type="entry name" value="Homeodomain-like_sf"/>
</dbReference>
<dbReference type="InterPro" id="IPR025959">
    <property type="entry name" value="Winged_HTH_dom"/>
</dbReference>
<name>A0A841D7J9_PLAVE</name>
<feature type="domain" description="Winged helix-turn helix" evidence="1">
    <location>
        <begin position="99"/>
        <end position="148"/>
    </location>
</feature>
<dbReference type="EMBL" id="JACHJJ010000012">
    <property type="protein sequence ID" value="MBB5964464.1"/>
    <property type="molecule type" value="Genomic_DNA"/>
</dbReference>
<dbReference type="InterPro" id="IPR036397">
    <property type="entry name" value="RNaseH_sf"/>
</dbReference>
<comment type="caution">
    <text evidence="2">The sequence shown here is derived from an EMBL/GenBank/DDBJ whole genome shotgun (WGS) entry which is preliminary data.</text>
</comment>
<dbReference type="RefSeq" id="WP_184943328.1">
    <property type="nucleotide sequence ID" value="NZ_BAAAWZ010000001.1"/>
</dbReference>